<feature type="non-terminal residue" evidence="2">
    <location>
        <position position="131"/>
    </location>
</feature>
<accession>A0AA35SAI1</accession>
<evidence type="ECO:0000313" key="3">
    <source>
        <dbReference type="Proteomes" id="UP001174909"/>
    </source>
</evidence>
<sequence length="131" mass="14078">LPWKVSNLRRRDKRDKYLFCLPLSLAVPPAPNVTVSSSGLSIAGQSYYFKCSASVLAGLVAEPHMKIVFPNTTEISVVATKTLYHTFSSLRISDGGQYTCTATINIPQAGVTNIQSSVAKTLAVVCKCLPS</sequence>
<organism evidence="2 3">
    <name type="scientific">Geodia barretti</name>
    <name type="common">Barrett's horny sponge</name>
    <dbReference type="NCBI Taxonomy" id="519541"/>
    <lineage>
        <taxon>Eukaryota</taxon>
        <taxon>Metazoa</taxon>
        <taxon>Porifera</taxon>
        <taxon>Demospongiae</taxon>
        <taxon>Heteroscleromorpha</taxon>
        <taxon>Tetractinellida</taxon>
        <taxon>Astrophorina</taxon>
        <taxon>Geodiidae</taxon>
        <taxon>Geodia</taxon>
    </lineage>
</organism>
<feature type="domain" description="Ig-like" evidence="1">
    <location>
        <begin position="31"/>
        <end position="119"/>
    </location>
</feature>
<dbReference type="Proteomes" id="UP001174909">
    <property type="component" value="Unassembled WGS sequence"/>
</dbReference>
<keyword evidence="3" id="KW-1185">Reference proteome</keyword>
<evidence type="ECO:0000259" key="1">
    <source>
        <dbReference type="PROSITE" id="PS50835"/>
    </source>
</evidence>
<name>A0AA35SAI1_GEOBA</name>
<comment type="caution">
    <text evidence="2">The sequence shown here is derived from an EMBL/GenBank/DDBJ whole genome shotgun (WGS) entry which is preliminary data.</text>
</comment>
<dbReference type="InterPro" id="IPR013783">
    <property type="entry name" value="Ig-like_fold"/>
</dbReference>
<dbReference type="InterPro" id="IPR007110">
    <property type="entry name" value="Ig-like_dom"/>
</dbReference>
<dbReference type="AlphaFoldDB" id="A0AA35SAI1"/>
<evidence type="ECO:0000313" key="2">
    <source>
        <dbReference type="EMBL" id="CAI8025894.1"/>
    </source>
</evidence>
<proteinExistence type="predicted"/>
<reference evidence="2" key="1">
    <citation type="submission" date="2023-03" db="EMBL/GenBank/DDBJ databases">
        <authorList>
            <person name="Steffen K."/>
            <person name="Cardenas P."/>
        </authorList>
    </citation>
    <scope>NUCLEOTIDE SEQUENCE</scope>
</reference>
<protein>
    <recommendedName>
        <fullName evidence="1">Ig-like domain-containing protein</fullName>
    </recommendedName>
</protein>
<gene>
    <name evidence="2" type="ORF">GBAR_LOCUS14930</name>
</gene>
<dbReference type="InterPro" id="IPR036179">
    <property type="entry name" value="Ig-like_dom_sf"/>
</dbReference>
<dbReference type="EMBL" id="CASHTH010002190">
    <property type="protein sequence ID" value="CAI8025894.1"/>
    <property type="molecule type" value="Genomic_DNA"/>
</dbReference>
<dbReference type="PROSITE" id="PS50835">
    <property type="entry name" value="IG_LIKE"/>
    <property type="match status" value="1"/>
</dbReference>
<dbReference type="Gene3D" id="2.60.40.10">
    <property type="entry name" value="Immunoglobulins"/>
    <property type="match status" value="1"/>
</dbReference>
<dbReference type="SUPFAM" id="SSF48726">
    <property type="entry name" value="Immunoglobulin"/>
    <property type="match status" value="1"/>
</dbReference>